<name>A0AAU9JUS5_9CILI</name>
<organism evidence="3 4">
    <name type="scientific">Blepharisma stoltei</name>
    <dbReference type="NCBI Taxonomy" id="1481888"/>
    <lineage>
        <taxon>Eukaryota</taxon>
        <taxon>Sar</taxon>
        <taxon>Alveolata</taxon>
        <taxon>Ciliophora</taxon>
        <taxon>Postciliodesmatophora</taxon>
        <taxon>Heterotrichea</taxon>
        <taxon>Heterotrichida</taxon>
        <taxon>Blepharismidae</taxon>
        <taxon>Blepharisma</taxon>
    </lineage>
</organism>
<dbReference type="InterPro" id="IPR036869">
    <property type="entry name" value="J_dom_sf"/>
</dbReference>
<accession>A0AAU9JUS5</accession>
<dbReference type="AlphaFoldDB" id="A0AAU9JUS5"/>
<dbReference type="CDD" id="cd06257">
    <property type="entry name" value="DnaJ"/>
    <property type="match status" value="1"/>
</dbReference>
<dbReference type="PRINTS" id="PR00625">
    <property type="entry name" value="JDOMAIN"/>
</dbReference>
<comment type="caution">
    <text evidence="3">The sequence shown here is derived from an EMBL/GenBank/DDBJ whole genome shotgun (WGS) entry which is preliminary data.</text>
</comment>
<dbReference type="EMBL" id="CAJZBQ010000047">
    <property type="protein sequence ID" value="CAG9329473.1"/>
    <property type="molecule type" value="Genomic_DNA"/>
</dbReference>
<dbReference type="Gene3D" id="1.10.287.110">
    <property type="entry name" value="DnaJ domain"/>
    <property type="match status" value="1"/>
</dbReference>
<dbReference type="SUPFAM" id="SSF46565">
    <property type="entry name" value="Chaperone J-domain"/>
    <property type="match status" value="1"/>
</dbReference>
<proteinExistence type="predicted"/>
<dbReference type="InterPro" id="IPR051938">
    <property type="entry name" value="Apopto_cytoskel_mod"/>
</dbReference>
<dbReference type="InterPro" id="IPR001623">
    <property type="entry name" value="DnaJ_domain"/>
</dbReference>
<dbReference type="PANTHER" id="PTHR44145">
    <property type="entry name" value="DNAJ HOMOLOG SUBFAMILY A MEMBER 3, MITOCHONDRIAL"/>
    <property type="match status" value="1"/>
</dbReference>
<evidence type="ECO:0000313" key="4">
    <source>
        <dbReference type="Proteomes" id="UP001162131"/>
    </source>
</evidence>
<dbReference type="SMART" id="SM00271">
    <property type="entry name" value="DnaJ"/>
    <property type="match status" value="1"/>
</dbReference>
<dbReference type="Pfam" id="PF00226">
    <property type="entry name" value="DnaJ"/>
    <property type="match status" value="1"/>
</dbReference>
<evidence type="ECO:0000313" key="3">
    <source>
        <dbReference type="EMBL" id="CAG9329473.1"/>
    </source>
</evidence>
<evidence type="ECO:0000256" key="1">
    <source>
        <dbReference type="ARBA" id="ARBA00023186"/>
    </source>
</evidence>
<keyword evidence="4" id="KW-1185">Reference proteome</keyword>
<dbReference type="PROSITE" id="PS50076">
    <property type="entry name" value="DNAJ_2"/>
    <property type="match status" value="1"/>
</dbReference>
<gene>
    <name evidence="3" type="ORF">BSTOLATCC_MIC48293</name>
</gene>
<dbReference type="Proteomes" id="UP001162131">
    <property type="component" value="Unassembled WGS sequence"/>
</dbReference>
<keyword evidence="1" id="KW-0143">Chaperone</keyword>
<protein>
    <recommendedName>
        <fullName evidence="2">J domain-containing protein</fullName>
    </recommendedName>
</protein>
<sequence length="188" mass="22000">MLAKSIVRLFSKSYYELLEVEKTADKQAIKAAYYKHAKIHHPDAQNSDPEIFKEYAEAYNTLIDEDKRYQYDIDNGFLDAMDVDRMEELKEKFGTRYPEKALWENLKKWDTQLVEELDKDTWTLPKLLWRLRKSKVNKASAAPEKTGLDSLSNFRLAALSSLIVGFAITYNSSIWVIENYIYPTKVNK</sequence>
<evidence type="ECO:0000259" key="2">
    <source>
        <dbReference type="PROSITE" id="PS50076"/>
    </source>
</evidence>
<feature type="domain" description="J" evidence="2">
    <location>
        <begin position="13"/>
        <end position="75"/>
    </location>
</feature>
<reference evidence="3" key="1">
    <citation type="submission" date="2021-09" db="EMBL/GenBank/DDBJ databases">
        <authorList>
            <consortium name="AG Swart"/>
            <person name="Singh M."/>
            <person name="Singh A."/>
            <person name="Seah K."/>
            <person name="Emmerich C."/>
        </authorList>
    </citation>
    <scope>NUCLEOTIDE SEQUENCE</scope>
    <source>
        <strain evidence="3">ATCC30299</strain>
    </source>
</reference>
<dbReference type="PANTHER" id="PTHR44145:SF3">
    <property type="entry name" value="DNAJ HOMOLOG SUBFAMILY A MEMBER 3, MITOCHONDRIAL"/>
    <property type="match status" value="1"/>
</dbReference>